<comment type="subcellular location">
    <subcellularLocation>
        <location evidence="1">Cell inner membrane</location>
        <topology evidence="1">Peripheral membrane protein</topology>
    </subcellularLocation>
</comment>
<evidence type="ECO:0000256" key="9">
    <source>
        <dbReference type="ARBA" id="ARBA00034076"/>
    </source>
</evidence>
<gene>
    <name evidence="11" type="ORF">BSOLF_1813</name>
</gene>
<dbReference type="InterPro" id="IPR017871">
    <property type="entry name" value="ABC_transporter-like_CS"/>
</dbReference>
<keyword evidence="5" id="KW-0547">Nucleotide-binding</keyword>
<feature type="domain" description="ABC transporter" evidence="10">
    <location>
        <begin position="8"/>
        <end position="250"/>
    </location>
</feature>
<evidence type="ECO:0000259" key="10">
    <source>
        <dbReference type="PROSITE" id="PS50893"/>
    </source>
</evidence>
<dbReference type="GO" id="GO:0005524">
    <property type="term" value="F:ATP binding"/>
    <property type="evidence" value="ECO:0007669"/>
    <property type="project" value="UniProtKB-KW"/>
</dbReference>
<dbReference type="GO" id="GO:0016887">
    <property type="term" value="F:ATP hydrolysis activity"/>
    <property type="evidence" value="ECO:0007669"/>
    <property type="project" value="InterPro"/>
</dbReference>
<dbReference type="Gene3D" id="3.40.50.300">
    <property type="entry name" value="P-loop containing nucleotide triphosphate hydrolases"/>
    <property type="match status" value="2"/>
</dbReference>
<dbReference type="Proteomes" id="UP000244338">
    <property type="component" value="Unassembled WGS sequence"/>
</dbReference>
<evidence type="ECO:0000256" key="8">
    <source>
        <dbReference type="ARBA" id="ARBA00023798"/>
    </source>
</evidence>
<reference evidence="12" key="1">
    <citation type="journal article" date="2018" name="Sci. Rep.">
        <title>Lignite coal burning seam in the remote Altai Mountains harbors a hydrogen-driven thermophilic microbial community.</title>
        <authorList>
            <person name="Kadnikov V.V."/>
            <person name="Mardanov A.V."/>
            <person name="Ivasenko D.A."/>
            <person name="Antsiferov D.V."/>
            <person name="Beletsky A.V."/>
            <person name="Karnachuk O.V."/>
            <person name="Ravin N.V."/>
        </authorList>
    </citation>
    <scope>NUCLEOTIDE SEQUENCE [LARGE SCALE GENOMIC DNA]</scope>
</reference>
<evidence type="ECO:0000256" key="1">
    <source>
        <dbReference type="ARBA" id="ARBA00004417"/>
    </source>
</evidence>
<comment type="function">
    <text evidence="7">Part of the ABC transporter complex LsrABCD involved in autoinducer 2 (AI-2) import. Responsible for energy coupling to the transport system.</text>
</comment>
<evidence type="ECO:0000256" key="6">
    <source>
        <dbReference type="ARBA" id="ARBA00022840"/>
    </source>
</evidence>
<dbReference type="CDD" id="cd03215">
    <property type="entry name" value="ABC_Carb_Monos_II"/>
    <property type="match status" value="1"/>
</dbReference>
<dbReference type="Pfam" id="PF00005">
    <property type="entry name" value="ABC_tran"/>
    <property type="match status" value="2"/>
</dbReference>
<dbReference type="PROSITE" id="PS00211">
    <property type="entry name" value="ABC_TRANSPORTER_1"/>
    <property type="match status" value="1"/>
</dbReference>
<dbReference type="EC" id="7.6.2.13" evidence="8"/>
<dbReference type="PROSITE" id="PS50893">
    <property type="entry name" value="ABC_TRANSPORTER_2"/>
    <property type="match status" value="2"/>
</dbReference>
<feature type="domain" description="ABC transporter" evidence="10">
    <location>
        <begin position="266"/>
        <end position="516"/>
    </location>
</feature>
<dbReference type="InterPro" id="IPR003593">
    <property type="entry name" value="AAA+_ATPase"/>
</dbReference>
<comment type="similarity">
    <text evidence="2">Belongs to the ABC transporter superfamily. AI-2 autoinducer porter (TC 3.A.1.2.8) family.</text>
</comment>
<dbReference type="SUPFAM" id="SSF52540">
    <property type="entry name" value="P-loop containing nucleoside triphosphate hydrolases"/>
    <property type="match status" value="2"/>
</dbReference>
<comment type="catalytic activity">
    <reaction evidence="9">
        <text>ATP + H2O + (2R,4S)-2-methyl-2,3,3,4-tetrahydroxytetrahydrofuran-[AI-2-binding protein]Side 1 = ADP + phosphate + (2R,4S)-2-methyl-2,3,3,4-tetrahydroxytetrahydrofuranSide 2 + [AI-2-binding protein]Side 1.</text>
        <dbReference type="EC" id="7.6.2.13"/>
    </reaction>
</comment>
<evidence type="ECO:0000256" key="7">
    <source>
        <dbReference type="ARBA" id="ARBA00023747"/>
    </source>
</evidence>
<dbReference type="GO" id="GO:0005886">
    <property type="term" value="C:plasma membrane"/>
    <property type="evidence" value="ECO:0007669"/>
    <property type="project" value="UniProtKB-SubCell"/>
</dbReference>
<sequence>MERNRHLLEVERLNVKFPGVHALKDVSIRFQTGEVHAVVGANGAGKSTLMKVLGGLYPEYTGEVKFDGQVVHIMHPVHSRALGIDVVYQEVDAALIPYLTVAENVMLGWMIHGEGRKNVIFRRNHIKQQATAILHRLRKRIDPDALVQNLTLAEKQLVLIARSLVEKQRFIVFDEPTAALSHRETEELFRLIHELVQTEGIGVIFISHRLQELYTLAERATVMRDGAVVASGLMHDFSADDLVRLMLGSSEAVDTKNEVGTKNANVTREHMTFAVHAFTDRAGRFENISFEATGGQVIGIAGMVGAGKTELAQALVGARPLLSGNIVLNGQNVRFSSPVQALQHGVVLIPEERRKEGLWLAESVAFNLTIGTLKTLSRPFWQGGWLRSDQLRQESLKMIGALGIKTPNEKKPVAFLSGGNQQKVVIGKWLLHHASKVYIFDEPTKGVDVGAKRDIMRLIRSLTAKGALVIYMTSELGELLAIADDIYVLFDGRMVQKVSAHETTESKLLYYATGGV</sequence>
<dbReference type="EMBL" id="PEBX01000095">
    <property type="protein sequence ID" value="PTQ55581.1"/>
    <property type="molecule type" value="Genomic_DNA"/>
</dbReference>
<evidence type="ECO:0000256" key="4">
    <source>
        <dbReference type="ARBA" id="ARBA00019459"/>
    </source>
</evidence>
<dbReference type="InterPro" id="IPR027417">
    <property type="entry name" value="P-loop_NTPase"/>
</dbReference>
<protein>
    <recommendedName>
        <fullName evidence="4">Autoinducer 2 import ATP-binding protein LsrA</fullName>
        <ecNumber evidence="8">7.6.2.13</ecNumber>
    </recommendedName>
</protein>
<dbReference type="PANTHER" id="PTHR43790:SF2">
    <property type="entry name" value="AUTOINDUCER 2 IMPORT ATP-BINDING PROTEIN LSRA"/>
    <property type="match status" value="1"/>
</dbReference>
<evidence type="ECO:0000256" key="2">
    <source>
        <dbReference type="ARBA" id="ARBA00009404"/>
    </source>
</evidence>
<proteinExistence type="inferred from homology"/>
<evidence type="ECO:0000256" key="3">
    <source>
        <dbReference type="ARBA" id="ARBA00011262"/>
    </source>
</evidence>
<comment type="subunit">
    <text evidence="3">The complex is composed of two ATP-binding proteins (LsrA), two transmembrane proteins (LsrC and LsrD) and a solute-binding protein (LsrB).</text>
</comment>
<dbReference type="AlphaFoldDB" id="A0A2R6XYT0"/>
<name>A0A2R6XYT0_9BACL</name>
<accession>A0A2R6XYT0</accession>
<dbReference type="PANTHER" id="PTHR43790">
    <property type="entry name" value="CARBOHYDRATE TRANSPORT ATP-BINDING PROTEIN MG119-RELATED"/>
    <property type="match status" value="1"/>
</dbReference>
<comment type="caution">
    <text evidence="11">The sequence shown here is derived from an EMBL/GenBank/DDBJ whole genome shotgun (WGS) entry which is preliminary data.</text>
</comment>
<dbReference type="InterPro" id="IPR003439">
    <property type="entry name" value="ABC_transporter-like_ATP-bd"/>
</dbReference>
<evidence type="ECO:0000313" key="12">
    <source>
        <dbReference type="Proteomes" id="UP000244338"/>
    </source>
</evidence>
<keyword evidence="6 11" id="KW-0067">ATP-binding</keyword>
<dbReference type="CDD" id="cd03216">
    <property type="entry name" value="ABC_Carb_Monos_I"/>
    <property type="match status" value="1"/>
</dbReference>
<dbReference type="SMART" id="SM00382">
    <property type="entry name" value="AAA"/>
    <property type="match status" value="2"/>
</dbReference>
<evidence type="ECO:0000313" key="11">
    <source>
        <dbReference type="EMBL" id="PTQ55581.1"/>
    </source>
</evidence>
<evidence type="ECO:0000256" key="5">
    <source>
        <dbReference type="ARBA" id="ARBA00022741"/>
    </source>
</evidence>
<organism evidence="11 12">
    <name type="scientific">Candidatus Carbonibacillus altaicus</name>
    <dbReference type="NCBI Taxonomy" id="2163959"/>
    <lineage>
        <taxon>Bacteria</taxon>
        <taxon>Bacillati</taxon>
        <taxon>Bacillota</taxon>
        <taxon>Bacilli</taxon>
        <taxon>Bacillales</taxon>
        <taxon>Candidatus Carbonibacillus</taxon>
    </lineage>
</organism>
<dbReference type="InterPro" id="IPR050107">
    <property type="entry name" value="ABC_carbohydrate_import_ATPase"/>
</dbReference>